<sequence length="123" mass="14381">MKYFTLIILSLLLFNCYQIERNCSDYKTGNFKSEVSINGTLYTSTFFRNDTLQVETYEGKTDSSSLRWINDCEVIFKTINPKNMAEQKDIHLKILTTTDSTYTFEYSYVGESKKQKGIAYKQQ</sequence>
<dbReference type="EMBL" id="JAPFGC010000002">
    <property type="protein sequence ID" value="MDA0176658.1"/>
    <property type="molecule type" value="Genomic_DNA"/>
</dbReference>
<proteinExistence type="predicted"/>
<reference evidence="1" key="1">
    <citation type="submission" date="2022-11" db="EMBL/GenBank/DDBJ databases">
        <title>Refractory cell wall polysaccharides provide important carbon source for microbial heterotrophs in the hadal ocean.</title>
        <authorList>
            <person name="Zhu X."/>
        </authorList>
    </citation>
    <scope>NUCLEOTIDE SEQUENCE</scope>
    <source>
        <strain evidence="1">MTRN7</strain>
    </source>
</reference>
<protein>
    <submittedName>
        <fullName evidence="1">DNA topoisomerase IV</fullName>
    </submittedName>
</protein>
<accession>A0ABT4RXW5</accession>
<keyword evidence="2" id="KW-1185">Reference proteome</keyword>
<dbReference type="RefSeq" id="WP_191072845.1">
    <property type="nucleotide sequence ID" value="NZ_CAXQEU010000007.1"/>
</dbReference>
<comment type="caution">
    <text evidence="1">The sequence shown here is derived from an EMBL/GenBank/DDBJ whole genome shotgun (WGS) entry which is preliminary data.</text>
</comment>
<organism evidence="1 2">
    <name type="scientific">Mesoflavibacter profundi</name>
    <dbReference type="NCBI Taxonomy" id="2708110"/>
    <lineage>
        <taxon>Bacteria</taxon>
        <taxon>Pseudomonadati</taxon>
        <taxon>Bacteroidota</taxon>
        <taxon>Flavobacteriia</taxon>
        <taxon>Flavobacteriales</taxon>
        <taxon>Flavobacteriaceae</taxon>
        <taxon>Mesoflavibacter</taxon>
    </lineage>
</organism>
<evidence type="ECO:0000313" key="1">
    <source>
        <dbReference type="EMBL" id="MDA0176658.1"/>
    </source>
</evidence>
<gene>
    <name evidence="1" type="ORF">OOZ35_04035</name>
</gene>
<name>A0ABT4RXW5_9FLAO</name>
<evidence type="ECO:0000313" key="2">
    <source>
        <dbReference type="Proteomes" id="UP001149142"/>
    </source>
</evidence>
<dbReference type="Proteomes" id="UP001149142">
    <property type="component" value="Unassembled WGS sequence"/>
</dbReference>